<dbReference type="Pfam" id="PF01182">
    <property type="entry name" value="Glucosamine_iso"/>
    <property type="match status" value="1"/>
</dbReference>
<dbReference type="GO" id="GO:0005975">
    <property type="term" value="P:carbohydrate metabolic process"/>
    <property type="evidence" value="ECO:0007669"/>
    <property type="project" value="InterPro"/>
</dbReference>
<dbReference type="OrthoDB" id="9791139at2"/>
<dbReference type="InterPro" id="IPR052960">
    <property type="entry name" value="GlcN6P_deaminase-like"/>
</dbReference>
<dbReference type="RefSeq" id="WP_090677548.1">
    <property type="nucleotide sequence ID" value="NZ_FORU01000001.1"/>
</dbReference>
<dbReference type="STRING" id="1150112.SAMN04487893_101158"/>
<dbReference type="CDD" id="cd01399">
    <property type="entry name" value="GlcN6P_deaminase"/>
    <property type="match status" value="1"/>
</dbReference>
<dbReference type="Proteomes" id="UP000243887">
    <property type="component" value="Unassembled WGS sequence"/>
</dbReference>
<evidence type="ECO:0000256" key="1">
    <source>
        <dbReference type="NCBIfam" id="TIGR00502"/>
    </source>
</evidence>
<protein>
    <recommendedName>
        <fullName evidence="1">Glucosamine-6-phosphate deaminase</fullName>
        <ecNumber evidence="1">3.5.99.6</ecNumber>
    </recommendedName>
</protein>
<name>A0A1I3L3F7_9FLAO</name>
<dbReference type="NCBIfam" id="TIGR00502">
    <property type="entry name" value="nagB"/>
    <property type="match status" value="1"/>
</dbReference>
<dbReference type="InterPro" id="IPR037171">
    <property type="entry name" value="NagB/RpiA_transferase-like"/>
</dbReference>
<dbReference type="InterPro" id="IPR006148">
    <property type="entry name" value="Glc/Gal-6P_isomerase"/>
</dbReference>
<sequence>MTNFKTETSIENISVSVYENQISASIYVAQRIAAIITHKQSLGQHAVLGLATGNTPILVYKELVRLHREEGLSFQNVITFNLDEYFPMQSTDANSYVTFMHTHLFNHIDIPSKNIHIPNGMLPIDGIAGFCDTYEQRIASLGGLDLQLLGIGLTGHIGFNEPGSTFESTTRLVTLNSLTREVAVDDFNGLENVPTHAITMGVSTIAQAKEILLLAWSQKKASIIQQALQNPISAEVPATYLQQLSNVEFVLDKEAASLLQMISC</sequence>
<evidence type="ECO:0000313" key="3">
    <source>
        <dbReference type="EMBL" id="SFI79156.1"/>
    </source>
</evidence>
<reference evidence="4" key="1">
    <citation type="submission" date="2016-10" db="EMBL/GenBank/DDBJ databases">
        <authorList>
            <person name="Varghese N."/>
            <person name="Submissions S."/>
        </authorList>
    </citation>
    <scope>NUCLEOTIDE SEQUENCE [LARGE SCALE GENOMIC DNA]</scope>
    <source>
        <strain evidence="4">DSM 26542</strain>
    </source>
</reference>
<dbReference type="GO" id="GO:0004342">
    <property type="term" value="F:glucosamine-6-phosphate deaminase activity"/>
    <property type="evidence" value="ECO:0007669"/>
    <property type="project" value="UniProtKB-UniRule"/>
</dbReference>
<dbReference type="Gene3D" id="3.40.50.1360">
    <property type="match status" value="1"/>
</dbReference>
<feature type="domain" description="Glucosamine/galactosamine-6-phosphate isomerase" evidence="2">
    <location>
        <begin position="27"/>
        <end position="242"/>
    </location>
</feature>
<dbReference type="PANTHER" id="PTHR42892:SF1">
    <property type="entry name" value="GLUCOSAMINE-6-PHOSPHATE ISOMERASE"/>
    <property type="match status" value="1"/>
</dbReference>
<dbReference type="GO" id="GO:0006046">
    <property type="term" value="P:N-acetylglucosamine catabolic process"/>
    <property type="evidence" value="ECO:0007669"/>
    <property type="project" value="UniProtKB-UniRule"/>
</dbReference>
<keyword evidence="4" id="KW-1185">Reference proteome</keyword>
<dbReference type="EC" id="3.5.99.6" evidence="1"/>
<accession>A0A1I3L3F7</accession>
<evidence type="ECO:0000313" key="4">
    <source>
        <dbReference type="Proteomes" id="UP000243887"/>
    </source>
</evidence>
<evidence type="ECO:0000259" key="2">
    <source>
        <dbReference type="Pfam" id="PF01182"/>
    </source>
</evidence>
<gene>
    <name evidence="3" type="ORF">SAMN04487893_101158</name>
</gene>
<proteinExistence type="predicted"/>
<dbReference type="InterPro" id="IPR004547">
    <property type="entry name" value="Glucosamine6P_isomerase"/>
</dbReference>
<dbReference type="EMBL" id="FORU01000001">
    <property type="protein sequence ID" value="SFI79156.1"/>
    <property type="molecule type" value="Genomic_DNA"/>
</dbReference>
<organism evidence="3 4">
    <name type="scientific">Myroides guanonis</name>
    <dbReference type="NCBI Taxonomy" id="1150112"/>
    <lineage>
        <taxon>Bacteria</taxon>
        <taxon>Pseudomonadati</taxon>
        <taxon>Bacteroidota</taxon>
        <taxon>Flavobacteriia</taxon>
        <taxon>Flavobacteriales</taxon>
        <taxon>Flavobacteriaceae</taxon>
        <taxon>Myroides</taxon>
    </lineage>
</organism>
<dbReference type="SUPFAM" id="SSF100950">
    <property type="entry name" value="NagB/RpiA/CoA transferase-like"/>
    <property type="match status" value="1"/>
</dbReference>
<dbReference type="PANTHER" id="PTHR42892">
    <property type="entry name" value="GLUCOSAMINE-6-PHOSPHATE DEAMINASE-LIKE PROTEIN BT_0258-RELATED"/>
    <property type="match status" value="1"/>
</dbReference>
<dbReference type="AlphaFoldDB" id="A0A1I3L3F7"/>